<dbReference type="OrthoDB" id="2988146at2"/>
<dbReference type="AlphaFoldDB" id="A0A0B4S2N7"/>
<accession>A0A0B4S2N7</accession>
<protein>
    <submittedName>
        <fullName evidence="2">Uncharacterized protein</fullName>
    </submittedName>
</protein>
<evidence type="ECO:0000313" key="2">
    <source>
        <dbReference type="EMBL" id="AIZ36744.1"/>
    </source>
</evidence>
<keyword evidence="1" id="KW-0175">Coiled coil</keyword>
<reference evidence="2 3" key="1">
    <citation type="submission" date="2014-10" db="EMBL/GenBank/DDBJ databases">
        <title>Complete genome sequence of Parvimonas micra KCOM 1535 (= ChDC B708).</title>
        <authorList>
            <person name="Kook J.-K."/>
            <person name="Park S.-N."/>
            <person name="Lim Y.K."/>
            <person name="Roh H."/>
        </authorList>
    </citation>
    <scope>NUCLEOTIDE SEQUENCE [LARGE SCALE GENOMIC DNA]</scope>
    <source>
        <strain evidence="3">KCOM 1535 / ChDC B708</strain>
    </source>
</reference>
<evidence type="ECO:0000256" key="1">
    <source>
        <dbReference type="SAM" id="Coils"/>
    </source>
</evidence>
<dbReference type="STRING" id="33033.NW74_05045"/>
<dbReference type="EMBL" id="CP009761">
    <property type="protein sequence ID" value="AIZ36744.1"/>
    <property type="molecule type" value="Genomic_DNA"/>
</dbReference>
<keyword evidence="3" id="KW-1185">Reference proteome</keyword>
<dbReference type="Proteomes" id="UP000031386">
    <property type="component" value="Chromosome"/>
</dbReference>
<name>A0A0B4S2N7_9FIRM</name>
<dbReference type="RefSeq" id="WP_041954216.1">
    <property type="nucleotide sequence ID" value="NZ_CP009761.1"/>
</dbReference>
<sequence>MEKINLKLTTISKVILSPRDSGALYKDIDYSFLNYNQGQELSKEVNMIYPFYSYTNRALSTENNIENIKYYIPASSLKGAILSCIKEDDIKRTLLFNDININPTDISLENLFKYQYLDSETAKIKFEKFFENVGIETLQNGKSYDFYIDVNEDIDFDDILKDLKYKTIEKLNNYMRKLEIVIKKITDNKTNANYEFNMEISKELMNIINNINSELNNINDDEYVLLLGGFKGKINSLNGEINMDDIKSGFYLCDIGDKKYLPYGLVKLKIGN</sequence>
<gene>
    <name evidence="2" type="ORF">NW74_05045</name>
</gene>
<evidence type="ECO:0000313" key="3">
    <source>
        <dbReference type="Proteomes" id="UP000031386"/>
    </source>
</evidence>
<organism evidence="2 3">
    <name type="scientific">Parvimonas micra</name>
    <dbReference type="NCBI Taxonomy" id="33033"/>
    <lineage>
        <taxon>Bacteria</taxon>
        <taxon>Bacillati</taxon>
        <taxon>Bacillota</taxon>
        <taxon>Tissierellia</taxon>
        <taxon>Tissierellales</taxon>
        <taxon>Peptoniphilaceae</taxon>
        <taxon>Parvimonas</taxon>
    </lineage>
</organism>
<proteinExistence type="predicted"/>
<dbReference type="KEGG" id="pmic:NW74_05045"/>
<feature type="coiled-coil region" evidence="1">
    <location>
        <begin position="168"/>
        <end position="221"/>
    </location>
</feature>